<accession>A0A8J2Y7C2</accession>
<feature type="domain" description="Peptidase M56" evidence="3">
    <location>
        <begin position="127"/>
        <end position="247"/>
    </location>
</feature>
<protein>
    <recommendedName>
        <fullName evidence="3">Peptidase M56 domain-containing protein</fullName>
    </recommendedName>
</protein>
<evidence type="ECO:0000313" key="4">
    <source>
        <dbReference type="EMBL" id="GGD95779.1"/>
    </source>
</evidence>
<dbReference type="InterPro" id="IPR008756">
    <property type="entry name" value="Peptidase_M56"/>
</dbReference>
<organism evidence="4 5">
    <name type="scientific">Planktosalinus lacus</name>
    <dbReference type="NCBI Taxonomy" id="1526573"/>
    <lineage>
        <taxon>Bacteria</taxon>
        <taxon>Pseudomonadati</taxon>
        <taxon>Bacteroidota</taxon>
        <taxon>Flavobacteriia</taxon>
        <taxon>Flavobacteriales</taxon>
        <taxon>Flavobacteriaceae</taxon>
        <taxon>Planktosalinus</taxon>
    </lineage>
</organism>
<proteinExistence type="predicted"/>
<sequence length="445" mass="50620">MEMYLVKSAVILTVLYGFYKLVLENESMHVFKRFYLLGSLPAAFLIPLVTFTSYVEVPVSSAPVFVNNSLPMAVPEASVNLWPFVLWGFYALGVVFFSIKFGKNLNQLISKIKNNPKFTRDSINHILLKTPVVPHTFLNYVFLNKQKFEAKEIPEEVIAHEHVHAKQKHSIDILLVELLQIVFWFNPLLYFIKRSIKLNHEFLADRAVLNRGTDTAAYQNILLAFSSHATTPSLANSINYSFIKKRFTVMKKQTSTQVIWLRSLLLVPILAILLYGFSTREVIQKEVLTEQTQTEFQQDKATKAEVEEYNKLAKKYNSMSKDNMRIISAEIDRMTVIYNKMTPMQKENGEPFPNFLPPPPAPPAPDAPDAPKVGKNPPLPPLPAPPPPAPLNDPIEYIKALHKSGAVFFIGPHQYNYERVLEMAKKTTDLNIDISQYPKVNLLGC</sequence>
<reference evidence="4" key="2">
    <citation type="submission" date="2020-09" db="EMBL/GenBank/DDBJ databases">
        <authorList>
            <person name="Sun Q."/>
            <person name="Zhou Y."/>
        </authorList>
    </citation>
    <scope>NUCLEOTIDE SEQUENCE</scope>
    <source>
        <strain evidence="4">CGMCC 1.12924</strain>
    </source>
</reference>
<keyword evidence="2" id="KW-0812">Transmembrane</keyword>
<dbReference type="Proteomes" id="UP000652231">
    <property type="component" value="Unassembled WGS sequence"/>
</dbReference>
<dbReference type="InterPro" id="IPR052173">
    <property type="entry name" value="Beta-lactam_resp_regulator"/>
</dbReference>
<name>A0A8J2Y7C2_9FLAO</name>
<evidence type="ECO:0000313" key="5">
    <source>
        <dbReference type="Proteomes" id="UP000652231"/>
    </source>
</evidence>
<feature type="transmembrane region" description="Helical" evidence="2">
    <location>
        <begin position="173"/>
        <end position="192"/>
    </location>
</feature>
<evidence type="ECO:0000259" key="3">
    <source>
        <dbReference type="Pfam" id="PF05569"/>
    </source>
</evidence>
<keyword evidence="5" id="KW-1185">Reference proteome</keyword>
<dbReference type="Pfam" id="PF05569">
    <property type="entry name" value="Peptidase_M56"/>
    <property type="match status" value="1"/>
</dbReference>
<feature type="transmembrane region" description="Helical" evidence="2">
    <location>
        <begin position="6"/>
        <end position="22"/>
    </location>
</feature>
<keyword evidence="2" id="KW-0472">Membrane</keyword>
<feature type="transmembrane region" description="Helical" evidence="2">
    <location>
        <begin position="34"/>
        <end position="55"/>
    </location>
</feature>
<gene>
    <name evidence="4" type="ORF">GCM10011312_19290</name>
</gene>
<dbReference type="RefSeq" id="WP_229741420.1">
    <property type="nucleotide sequence ID" value="NZ_BMGK01000007.1"/>
</dbReference>
<comment type="caution">
    <text evidence="4">The sequence shown here is derived from an EMBL/GenBank/DDBJ whole genome shotgun (WGS) entry which is preliminary data.</text>
</comment>
<feature type="compositionally biased region" description="Pro residues" evidence="1">
    <location>
        <begin position="354"/>
        <end position="368"/>
    </location>
</feature>
<feature type="transmembrane region" description="Helical" evidence="2">
    <location>
        <begin position="81"/>
        <end position="101"/>
    </location>
</feature>
<evidence type="ECO:0000256" key="1">
    <source>
        <dbReference type="SAM" id="MobiDB-lite"/>
    </source>
</evidence>
<dbReference type="AlphaFoldDB" id="A0A8J2Y7C2"/>
<dbReference type="PANTHER" id="PTHR34978">
    <property type="entry name" value="POSSIBLE SENSOR-TRANSDUCER PROTEIN BLAR"/>
    <property type="match status" value="1"/>
</dbReference>
<dbReference type="CDD" id="cd07341">
    <property type="entry name" value="M56_BlaR1_MecR1_like"/>
    <property type="match status" value="1"/>
</dbReference>
<reference evidence="4" key="1">
    <citation type="journal article" date="2014" name="Int. J. Syst. Evol. Microbiol.">
        <title>Complete genome sequence of Corynebacterium casei LMG S-19264T (=DSM 44701T), isolated from a smear-ripened cheese.</title>
        <authorList>
            <consortium name="US DOE Joint Genome Institute (JGI-PGF)"/>
            <person name="Walter F."/>
            <person name="Albersmeier A."/>
            <person name="Kalinowski J."/>
            <person name="Ruckert C."/>
        </authorList>
    </citation>
    <scope>NUCLEOTIDE SEQUENCE</scope>
    <source>
        <strain evidence="4">CGMCC 1.12924</strain>
    </source>
</reference>
<feature type="transmembrane region" description="Helical" evidence="2">
    <location>
        <begin position="259"/>
        <end position="277"/>
    </location>
</feature>
<feature type="region of interest" description="Disordered" evidence="1">
    <location>
        <begin position="348"/>
        <end position="390"/>
    </location>
</feature>
<evidence type="ECO:0000256" key="2">
    <source>
        <dbReference type="SAM" id="Phobius"/>
    </source>
</evidence>
<feature type="compositionally biased region" description="Pro residues" evidence="1">
    <location>
        <begin position="377"/>
        <end position="390"/>
    </location>
</feature>
<dbReference type="EMBL" id="BMGK01000007">
    <property type="protein sequence ID" value="GGD95779.1"/>
    <property type="molecule type" value="Genomic_DNA"/>
</dbReference>
<dbReference type="PANTHER" id="PTHR34978:SF3">
    <property type="entry name" value="SLR0241 PROTEIN"/>
    <property type="match status" value="1"/>
</dbReference>
<keyword evidence="2" id="KW-1133">Transmembrane helix</keyword>